<evidence type="ECO:0000256" key="5">
    <source>
        <dbReference type="ARBA" id="ARBA00022692"/>
    </source>
</evidence>
<dbReference type="PANTHER" id="PTHR34597:SF3">
    <property type="entry name" value="OUTER MEMBRANE TRANSPORTER CDIB"/>
    <property type="match status" value="1"/>
</dbReference>
<dbReference type="Gene3D" id="2.40.160.50">
    <property type="entry name" value="membrane protein fhac: a member of the omp85/tpsb transporter family"/>
    <property type="match status" value="1"/>
</dbReference>
<dbReference type="Proteomes" id="UP000273143">
    <property type="component" value="Chromosome"/>
</dbReference>
<evidence type="ECO:0000256" key="4">
    <source>
        <dbReference type="ARBA" id="ARBA00022452"/>
    </source>
</evidence>
<dbReference type="PROSITE" id="PS51779">
    <property type="entry name" value="POTRA"/>
    <property type="match status" value="1"/>
</dbReference>
<dbReference type="KEGG" id="emo:DM558_12350"/>
<feature type="signal peptide" evidence="9">
    <location>
        <begin position="1"/>
        <end position="30"/>
    </location>
</feature>
<dbReference type="EMBL" id="CP029822">
    <property type="protein sequence ID" value="AZS51511.1"/>
    <property type="molecule type" value="Genomic_DNA"/>
</dbReference>
<dbReference type="PIRSF" id="PIRSF029745">
    <property type="entry name" value="FhaC"/>
    <property type="match status" value="1"/>
</dbReference>
<evidence type="ECO:0000256" key="1">
    <source>
        <dbReference type="ARBA" id="ARBA00004442"/>
    </source>
</evidence>
<reference evidence="12" key="1">
    <citation type="submission" date="2018-06" db="EMBL/GenBank/DDBJ databases">
        <title>Complete genome of Pseudomonas insecticola strain QZS01.</title>
        <authorList>
            <person name="Wang J."/>
            <person name="Su Q."/>
        </authorList>
    </citation>
    <scope>NUCLEOTIDE SEQUENCE [LARGE SCALE GENOMIC DNA]</scope>
    <source>
        <strain evidence="12">QZS01</strain>
    </source>
</reference>
<keyword evidence="4" id="KW-1134">Transmembrane beta strand</keyword>
<dbReference type="AlphaFoldDB" id="A0A3Q9JK63"/>
<dbReference type="InterPro" id="IPR013686">
    <property type="entry name" value="Polypept-transport_assoc_ShlB"/>
</dbReference>
<dbReference type="GO" id="GO:0046819">
    <property type="term" value="P:protein secretion by the type V secretion system"/>
    <property type="evidence" value="ECO:0007669"/>
    <property type="project" value="TreeGrafter"/>
</dbReference>
<keyword evidence="5" id="KW-0812">Transmembrane</keyword>
<dbReference type="Pfam" id="PF03865">
    <property type="entry name" value="ShlB"/>
    <property type="match status" value="1"/>
</dbReference>
<name>A0A3Q9JK63_9GAMM</name>
<dbReference type="PANTHER" id="PTHR34597">
    <property type="entry name" value="SLR1661 PROTEIN"/>
    <property type="match status" value="1"/>
</dbReference>
<evidence type="ECO:0000256" key="7">
    <source>
        <dbReference type="ARBA" id="ARBA00023136"/>
    </source>
</evidence>
<evidence type="ECO:0000256" key="3">
    <source>
        <dbReference type="ARBA" id="ARBA00022448"/>
    </source>
</evidence>
<dbReference type="InterPro" id="IPR027282">
    <property type="entry name" value="TPS"/>
</dbReference>
<organism evidence="11 12">
    <name type="scientific">Entomomonas moraniae</name>
    <dbReference type="NCBI Taxonomy" id="2213226"/>
    <lineage>
        <taxon>Bacteria</taxon>
        <taxon>Pseudomonadati</taxon>
        <taxon>Pseudomonadota</taxon>
        <taxon>Gammaproteobacteria</taxon>
        <taxon>Pseudomonadales</taxon>
        <taxon>Pseudomonadaceae</taxon>
        <taxon>Entomomonas</taxon>
    </lineage>
</organism>
<dbReference type="Pfam" id="PF08479">
    <property type="entry name" value="POTRA_2"/>
    <property type="match status" value="1"/>
</dbReference>
<proteinExistence type="inferred from homology"/>
<keyword evidence="9" id="KW-0732">Signal</keyword>
<accession>A0A3Q9JK63</accession>
<evidence type="ECO:0000256" key="2">
    <source>
        <dbReference type="ARBA" id="ARBA00009055"/>
    </source>
</evidence>
<comment type="similarity">
    <text evidence="2">Belongs to the TPS (TC 1.B.20) family.</text>
</comment>
<dbReference type="GO" id="GO:0009279">
    <property type="term" value="C:cell outer membrane"/>
    <property type="evidence" value="ECO:0007669"/>
    <property type="project" value="UniProtKB-SubCell"/>
</dbReference>
<dbReference type="InterPro" id="IPR034746">
    <property type="entry name" value="POTRA"/>
</dbReference>
<dbReference type="GO" id="GO:0098046">
    <property type="term" value="C:type V protein secretion system complex"/>
    <property type="evidence" value="ECO:0007669"/>
    <property type="project" value="TreeGrafter"/>
</dbReference>
<dbReference type="InterPro" id="IPR005565">
    <property type="entry name" value="Hemolysn_activator_HlyB_C"/>
</dbReference>
<evidence type="ECO:0000256" key="6">
    <source>
        <dbReference type="ARBA" id="ARBA00022927"/>
    </source>
</evidence>
<dbReference type="Pfam" id="PF17287">
    <property type="entry name" value="POTRA_3"/>
    <property type="match status" value="1"/>
</dbReference>
<sequence>MNLSSLYKRCALSHSIFLVMGLFFVGPAKAAPFQTPGDIDYIRERQQRILQEQQKKLQELQDLPTQQPSQPKVEPQATGYCFTIKSITLKGITLISKTRQDQLIALFINQCVGIEQLNELLKIITDEYLNKGYVTSRAYLPEQDLSTGELIIQVVEGKLEGFKASDVASHAEVYMASPSSQGKAINLRDLEQAVEQLNRLPSRRVEIELLPGEEVGSSYIQLKGQKTKPWHVNLNRNNDGQKSTGEQQWAASLLWDSPLGLADQVSLSAGGDAVSDHWRHTDNQSINYNLPFGYWNFNYSYSQSYYRSRTHSTDGFSFDMDGESKTHRFSMDRVIYRDSVSKAGISAGISHLRTRNYIDDVLLDVSSQRLTSLDLGINYGRRINNAYLNMDLGWQQGIGALDAQSNRHAGHGNPDARYDKYTLTVSYLHPFQIQGEYFSFESLANGQYSHDVLFSPQRISLGGSSSIRGFKEQSLSGDSGGYWRNQIRWRKGITWEPLQKIFQEYGALFAYDVGVIRHSKYNPEYSGRMSGNALEFNVSGQYVSAAVTFARSLKSPHVIERKEHPVYFRVDVNF</sequence>
<gene>
    <name evidence="11" type="ORF">DM558_12350</name>
</gene>
<keyword evidence="6" id="KW-0653">Protein transport</keyword>
<evidence type="ECO:0000259" key="10">
    <source>
        <dbReference type="PROSITE" id="PS51779"/>
    </source>
</evidence>
<evidence type="ECO:0000313" key="11">
    <source>
        <dbReference type="EMBL" id="AZS51511.1"/>
    </source>
</evidence>
<dbReference type="RefSeq" id="WP_127164261.1">
    <property type="nucleotide sequence ID" value="NZ_CP029822.1"/>
</dbReference>
<feature type="chain" id="PRO_5018752772" evidence="9">
    <location>
        <begin position="31"/>
        <end position="574"/>
    </location>
</feature>
<comment type="subcellular location">
    <subcellularLocation>
        <location evidence="1">Cell outer membrane</location>
    </subcellularLocation>
</comment>
<keyword evidence="3" id="KW-0813">Transport</keyword>
<evidence type="ECO:0000313" key="12">
    <source>
        <dbReference type="Proteomes" id="UP000273143"/>
    </source>
</evidence>
<evidence type="ECO:0000256" key="9">
    <source>
        <dbReference type="SAM" id="SignalP"/>
    </source>
</evidence>
<dbReference type="GO" id="GO:0008320">
    <property type="term" value="F:protein transmembrane transporter activity"/>
    <property type="evidence" value="ECO:0007669"/>
    <property type="project" value="TreeGrafter"/>
</dbReference>
<dbReference type="Gene3D" id="3.10.20.310">
    <property type="entry name" value="membrane protein fhac"/>
    <property type="match status" value="1"/>
</dbReference>
<keyword evidence="12" id="KW-1185">Reference proteome</keyword>
<dbReference type="InterPro" id="IPR035251">
    <property type="entry name" value="ShlB_POTRA"/>
</dbReference>
<protein>
    <submittedName>
        <fullName evidence="11">ShlB/FhaC/HecB family hemolysin secretion/activation protein</fullName>
    </submittedName>
</protein>
<keyword evidence="8" id="KW-0998">Cell outer membrane</keyword>
<feature type="domain" description="POTRA" evidence="10">
    <location>
        <begin position="82"/>
        <end position="157"/>
    </location>
</feature>
<evidence type="ECO:0000256" key="8">
    <source>
        <dbReference type="ARBA" id="ARBA00023237"/>
    </source>
</evidence>
<keyword evidence="7" id="KW-0472">Membrane</keyword>
<dbReference type="InterPro" id="IPR051544">
    <property type="entry name" value="TPS_OM_transporter"/>
</dbReference>